<dbReference type="Proteomes" id="UP001396334">
    <property type="component" value="Unassembled WGS sequence"/>
</dbReference>
<dbReference type="Pfam" id="PF13456">
    <property type="entry name" value="RVT_3"/>
    <property type="match status" value="1"/>
</dbReference>
<evidence type="ECO:0000313" key="2">
    <source>
        <dbReference type="EMBL" id="KAK9011516.1"/>
    </source>
</evidence>
<dbReference type="Gene3D" id="3.30.420.10">
    <property type="entry name" value="Ribonuclease H-like superfamily/Ribonuclease H"/>
    <property type="match status" value="1"/>
</dbReference>
<dbReference type="CDD" id="cd06222">
    <property type="entry name" value="RNase_H_like"/>
    <property type="match status" value="1"/>
</dbReference>
<evidence type="ECO:0000259" key="1">
    <source>
        <dbReference type="Pfam" id="PF13456"/>
    </source>
</evidence>
<dbReference type="EMBL" id="JBBPBN010000023">
    <property type="protein sequence ID" value="KAK9011516.1"/>
    <property type="molecule type" value="Genomic_DNA"/>
</dbReference>
<dbReference type="InterPro" id="IPR036397">
    <property type="entry name" value="RNaseH_sf"/>
</dbReference>
<protein>
    <recommendedName>
        <fullName evidence="1">RNase H type-1 domain-containing protein</fullName>
    </recommendedName>
</protein>
<proteinExistence type="predicted"/>
<keyword evidence="3" id="KW-1185">Reference proteome</keyword>
<name>A0ABR2REZ1_9ROSI</name>
<dbReference type="InterPro" id="IPR044730">
    <property type="entry name" value="RNase_H-like_dom_plant"/>
</dbReference>
<evidence type="ECO:0000313" key="3">
    <source>
        <dbReference type="Proteomes" id="UP001396334"/>
    </source>
</evidence>
<comment type="caution">
    <text evidence="2">The sequence shown here is derived from an EMBL/GenBank/DDBJ whole genome shotgun (WGS) entry which is preliminary data.</text>
</comment>
<accession>A0ABR2REZ1</accession>
<feature type="domain" description="RNase H type-1" evidence="1">
    <location>
        <begin position="65"/>
        <end position="140"/>
    </location>
</feature>
<sequence>MAEETVLHTLRDCKESKEAWLHLIPHELRGVFSTRSPLLASIFGRTVMTWPLISRRIPPNLFCKKAIYIGLKLAGDNGFEYVQVQSDCLDVVKLFQDHSMVCSCISLERDIDVYRRKCLVMEVIWILRDGNKPADNLAKHITFLHSVVLILEHPTDYLQPLLAEDTFSSPS</sequence>
<reference evidence="2 3" key="1">
    <citation type="journal article" date="2024" name="G3 (Bethesda)">
        <title>Genome assembly of Hibiscus sabdariffa L. provides insights into metabolisms of medicinal natural products.</title>
        <authorList>
            <person name="Kim T."/>
        </authorList>
    </citation>
    <scope>NUCLEOTIDE SEQUENCE [LARGE SCALE GENOMIC DNA]</scope>
    <source>
        <strain evidence="2">TK-2024</strain>
        <tissue evidence="2">Old leaves</tissue>
    </source>
</reference>
<dbReference type="InterPro" id="IPR002156">
    <property type="entry name" value="RNaseH_domain"/>
</dbReference>
<organism evidence="2 3">
    <name type="scientific">Hibiscus sabdariffa</name>
    <name type="common">roselle</name>
    <dbReference type="NCBI Taxonomy" id="183260"/>
    <lineage>
        <taxon>Eukaryota</taxon>
        <taxon>Viridiplantae</taxon>
        <taxon>Streptophyta</taxon>
        <taxon>Embryophyta</taxon>
        <taxon>Tracheophyta</taxon>
        <taxon>Spermatophyta</taxon>
        <taxon>Magnoliopsida</taxon>
        <taxon>eudicotyledons</taxon>
        <taxon>Gunneridae</taxon>
        <taxon>Pentapetalae</taxon>
        <taxon>rosids</taxon>
        <taxon>malvids</taxon>
        <taxon>Malvales</taxon>
        <taxon>Malvaceae</taxon>
        <taxon>Malvoideae</taxon>
        <taxon>Hibiscus</taxon>
    </lineage>
</organism>
<gene>
    <name evidence="2" type="ORF">V6N11_044364</name>
</gene>